<protein>
    <recommendedName>
        <fullName evidence="1">DUF4806 domain-containing protein</fullName>
    </recommendedName>
</protein>
<dbReference type="InterPro" id="IPR032071">
    <property type="entry name" value="DUF4806"/>
</dbReference>
<gene>
    <name evidence="2" type="ORF">FWK35_00030765</name>
</gene>
<dbReference type="PANTHER" id="PTHR33053:SF24">
    <property type="entry name" value="TRANSPOSASE DOMAIN-CONTAINING PROTEIN"/>
    <property type="match status" value="1"/>
</dbReference>
<dbReference type="Proteomes" id="UP000478052">
    <property type="component" value="Unassembled WGS sequence"/>
</dbReference>
<feature type="domain" description="DUF4806" evidence="1">
    <location>
        <begin position="935"/>
        <end position="999"/>
    </location>
</feature>
<accession>A0A6G0VXS8</accession>
<feature type="non-terminal residue" evidence="2">
    <location>
        <position position="1000"/>
    </location>
</feature>
<dbReference type="OrthoDB" id="10015795at2759"/>
<dbReference type="EMBL" id="VUJU01010898">
    <property type="protein sequence ID" value="KAF0712517.1"/>
    <property type="molecule type" value="Genomic_DNA"/>
</dbReference>
<feature type="non-terminal residue" evidence="2">
    <location>
        <position position="1"/>
    </location>
</feature>
<comment type="caution">
    <text evidence="2">The sequence shown here is derived from an EMBL/GenBank/DDBJ whole genome shotgun (WGS) entry which is preliminary data.</text>
</comment>
<evidence type="ECO:0000313" key="3">
    <source>
        <dbReference type="Proteomes" id="UP000478052"/>
    </source>
</evidence>
<organism evidence="2 3">
    <name type="scientific">Aphis craccivora</name>
    <name type="common">Cowpea aphid</name>
    <dbReference type="NCBI Taxonomy" id="307492"/>
    <lineage>
        <taxon>Eukaryota</taxon>
        <taxon>Metazoa</taxon>
        <taxon>Ecdysozoa</taxon>
        <taxon>Arthropoda</taxon>
        <taxon>Hexapoda</taxon>
        <taxon>Insecta</taxon>
        <taxon>Pterygota</taxon>
        <taxon>Neoptera</taxon>
        <taxon>Paraneoptera</taxon>
        <taxon>Hemiptera</taxon>
        <taxon>Sternorrhyncha</taxon>
        <taxon>Aphidomorpha</taxon>
        <taxon>Aphidoidea</taxon>
        <taxon>Aphididae</taxon>
        <taxon>Aphidini</taxon>
        <taxon>Aphis</taxon>
        <taxon>Aphis</taxon>
    </lineage>
</organism>
<proteinExistence type="predicted"/>
<dbReference type="PANTHER" id="PTHR33053">
    <property type="entry name" value="PROTEIN, PUTATIVE-RELATED"/>
    <property type="match status" value="1"/>
</dbReference>
<sequence length="1000" mass="114718">PQTSSNESILQDFSNNEALDFLSEININSNNSESEHNNDYTSSNYKYGKISIFVSLLAEWAVNFKITQCALNSLLVVLRQHTCFENLPKDSRTILQTQTLENSNFHIVEPGNYYHFGLANGIQQHFPSSLQNSTSVIKIVAGIEGLPLFKSTAEEFWPILAYIRPHSNNVFPIGIYCGNRKPHDSNAFLKYFVDDINELHNNGIKINGKQFKVIIDVLCCDAPAKSFILQTKGHAGFSSSSRCEHEGTYLLNRITFPYTSSNQPSKRTHQNSDEEYHIGNTFILVTIPYFDVVADFSMDYQHLVCLGVVRKMIYLWMKGPVTVRYPSWKIEEISKTLIGLRKNIPCEMNRKPRSLALLKNWKATEFRTFLLYLGSFATKSVISKEHWKNFFDLSLGMIILLSPNYGHYIDIARKILDNFIKQFEILYGRHLLSHNVHGLNHICDDYIKFGPLDICSTFPFENYMSTLKNLIRKPDKPLIQVVKRCNEINLLKPQIQNETPADFHFSESHERGLLTENMQGFQFTTLKTKQFTIKTNIEADCFLLTHNKILVKVINIVKEKNGTVCLICKKFQNNNILFNKPIVSSELDIYTVNTLSDAFYCYSINEIKNKMIVFPSNDQFIALPLLNTSLVEFVDDKTVEAVPNYWFKNQKCAWPKKNIKKMIQTRVYPNVLDFNFYAARKMGKDIESYNTALQKAMKALYTSDLSTNESSSQINEFENRRTSNKTKRKITLKGKKADNTLLWSPASCDVLNDEIDDSDEDPNYSPRHIENITHETPTKTIAEEINISNSCPLTSLNVKKRLAFDIPERHSSVSPSLFSGVKKLKNTVPDTRVLSSNKLINKSLEIVHTSSSPFKVTMNQPIESFDTNTSSAVNNSVLDYLQKMNRTICNIKYDLNMVSDKINNIEGMLLNDFKSGGQSSVHCEDTFQTEFNNLLPLETEENLKTFENKLSNNEFRAKMVEEIKRYSRNTLPCTVRAIMCIIFKDRLLEEYSYKGIGNKK</sequence>
<keyword evidence="3" id="KW-1185">Reference proteome</keyword>
<dbReference type="Pfam" id="PF16064">
    <property type="entry name" value="DUF4806"/>
    <property type="match status" value="1"/>
</dbReference>
<evidence type="ECO:0000313" key="2">
    <source>
        <dbReference type="EMBL" id="KAF0712517.1"/>
    </source>
</evidence>
<name>A0A6G0VXS8_APHCR</name>
<dbReference type="AlphaFoldDB" id="A0A6G0VXS8"/>
<evidence type="ECO:0000259" key="1">
    <source>
        <dbReference type="Pfam" id="PF16064"/>
    </source>
</evidence>
<reference evidence="2 3" key="1">
    <citation type="submission" date="2019-08" db="EMBL/GenBank/DDBJ databases">
        <title>Whole genome of Aphis craccivora.</title>
        <authorList>
            <person name="Voronova N.V."/>
            <person name="Shulinski R.S."/>
            <person name="Bandarenka Y.V."/>
            <person name="Zhorov D.G."/>
            <person name="Warner D."/>
        </authorList>
    </citation>
    <scope>NUCLEOTIDE SEQUENCE [LARGE SCALE GENOMIC DNA]</scope>
    <source>
        <strain evidence="2">180601</strain>
        <tissue evidence="2">Whole Body</tissue>
    </source>
</reference>